<sequence length="143" mass="16961">MRITSSYGVEIKKQNIPIRHTLRIYRSAVSYLIQVYAESWEGLSQIDNAKKRFNAAEHLVHETKKNHARYDFDLHFPKMPSYLRRAAIQHALGSVASYETRLDLWENGLLTGNRSWFRKIMPCRYFTVTSCTGRQNRRRTRRI</sequence>
<accession>A0ABT2RX75</accession>
<gene>
    <name evidence="1" type="ORF">OCV63_08415</name>
</gene>
<evidence type="ECO:0000313" key="1">
    <source>
        <dbReference type="EMBL" id="MCU6696918.1"/>
    </source>
</evidence>
<comment type="caution">
    <text evidence="1">The sequence shown here is derived from an EMBL/GenBank/DDBJ whole genome shotgun (WGS) entry which is preliminary data.</text>
</comment>
<dbReference type="RefSeq" id="WP_262670728.1">
    <property type="nucleotide sequence ID" value="NZ_JAOQKC010000009.1"/>
</dbReference>
<organism evidence="1 2">
    <name type="scientific">Laedolimicola ammoniilytica</name>
    <dbReference type="NCBI Taxonomy" id="2981771"/>
    <lineage>
        <taxon>Bacteria</taxon>
        <taxon>Bacillati</taxon>
        <taxon>Bacillota</taxon>
        <taxon>Clostridia</taxon>
        <taxon>Lachnospirales</taxon>
        <taxon>Lachnospiraceae</taxon>
        <taxon>Laedolimicola</taxon>
    </lineage>
</organism>
<proteinExistence type="predicted"/>
<evidence type="ECO:0008006" key="3">
    <source>
        <dbReference type="Google" id="ProtNLM"/>
    </source>
</evidence>
<reference evidence="1 2" key="1">
    <citation type="journal article" date="2021" name="ISME Commun">
        <title>Automated analysis of genomic sequences facilitates high-throughput and comprehensive description of bacteria.</title>
        <authorList>
            <person name="Hitch T.C.A."/>
        </authorList>
    </citation>
    <scope>NUCLEOTIDE SEQUENCE [LARGE SCALE GENOMIC DNA]</scope>
    <source>
        <strain evidence="1 2">Sanger_04</strain>
    </source>
</reference>
<evidence type="ECO:0000313" key="2">
    <source>
        <dbReference type="Proteomes" id="UP001652461"/>
    </source>
</evidence>
<protein>
    <recommendedName>
        <fullName evidence="3">Transposase</fullName>
    </recommendedName>
</protein>
<dbReference type="EMBL" id="JAOQKC010000009">
    <property type="protein sequence ID" value="MCU6696918.1"/>
    <property type="molecule type" value="Genomic_DNA"/>
</dbReference>
<name>A0ABT2RX75_9FIRM</name>
<dbReference type="Proteomes" id="UP001652461">
    <property type="component" value="Unassembled WGS sequence"/>
</dbReference>
<keyword evidence="2" id="KW-1185">Reference proteome</keyword>